<dbReference type="AlphaFoldDB" id="A0A2V2MWD8"/>
<gene>
    <name evidence="6" type="ORF">DLD82_12170</name>
</gene>
<evidence type="ECO:0000256" key="2">
    <source>
        <dbReference type="ARBA" id="ARBA00022630"/>
    </source>
</evidence>
<dbReference type="SUPFAM" id="SSF51905">
    <property type="entry name" value="FAD/NAD(P)-binding domain"/>
    <property type="match status" value="1"/>
</dbReference>
<dbReference type="Gene3D" id="3.50.50.60">
    <property type="entry name" value="FAD/NAD(P)-binding domain"/>
    <property type="match status" value="1"/>
</dbReference>
<sequence length="416" mass="45465">MNNSTTIIIGGGPAGLFCSLLLAKTGCPVLLLEKMHTCGRKLLISGSGQCNLTHTGTIPSFLNHYGEHGKFIRSALMHFPNHELIRFFEEQGIEFTENEEGKIFPKSGKSRDILTALLNEADNAGVQIQVDEPVQKITHHSDEFVVTTKLTEYYSPYVVLATGGFTYPVTGSTGDGYLFAQEMGHKIIQPGPALAPVYIPEFPFGELSGISFSGARLSVFRDNKKMRETTGDILITHKGLSGPGILDLSRYIRDGDELKVSFLPCQNSANARDELTGYFSSGGIKQVKTILSSLHLPERFARKIMEVAQIPSDITCAQFSKQLRNRLITFLLEYPFSDVRLGDQKDAMVTRGGIALDEIKQDSMESKIIQGLFCIGETLDIDGDCGGYNLQAAFSTGALAASGIHKKITGKKISEK</sequence>
<feature type="domain" description="RsdA/BaiN/AoA(So)-like insert" evidence="5">
    <location>
        <begin position="192"/>
        <end position="337"/>
    </location>
</feature>
<dbReference type="PRINTS" id="PR00368">
    <property type="entry name" value="FADPNR"/>
</dbReference>
<proteinExistence type="predicted"/>
<comment type="caution">
    <text evidence="6">The sequence shown here is derived from an EMBL/GenBank/DDBJ whole genome shotgun (WGS) entry which is preliminary data.</text>
</comment>
<dbReference type="SUPFAM" id="SSF160996">
    <property type="entry name" value="HI0933 insert domain-like"/>
    <property type="match status" value="1"/>
</dbReference>
<comment type="cofactor">
    <cofactor evidence="1">
        <name>FAD</name>
        <dbReference type="ChEBI" id="CHEBI:57692"/>
    </cofactor>
</comment>
<evidence type="ECO:0000256" key="1">
    <source>
        <dbReference type="ARBA" id="ARBA00001974"/>
    </source>
</evidence>
<name>A0A2V2MWD8_9EURY</name>
<feature type="domain" description="RsdA/BaiN/AoA(So)-like Rossmann fold-like" evidence="4">
    <location>
        <begin position="5"/>
        <end position="402"/>
    </location>
</feature>
<dbReference type="InterPro" id="IPR023166">
    <property type="entry name" value="BaiN-like_dom_sf"/>
</dbReference>
<dbReference type="Proteomes" id="UP000245934">
    <property type="component" value="Unassembled WGS sequence"/>
</dbReference>
<dbReference type="EMBL" id="QGMZ01000026">
    <property type="protein sequence ID" value="PWR72484.1"/>
    <property type="molecule type" value="Genomic_DNA"/>
</dbReference>
<dbReference type="Gene3D" id="2.40.30.10">
    <property type="entry name" value="Translation factors"/>
    <property type="match status" value="1"/>
</dbReference>
<evidence type="ECO:0000313" key="6">
    <source>
        <dbReference type="EMBL" id="PWR72484.1"/>
    </source>
</evidence>
<accession>A0A2V2MWD8</accession>
<dbReference type="PANTHER" id="PTHR42887">
    <property type="entry name" value="OS12G0638800 PROTEIN"/>
    <property type="match status" value="1"/>
</dbReference>
<evidence type="ECO:0000313" key="7">
    <source>
        <dbReference type="Proteomes" id="UP000245934"/>
    </source>
</evidence>
<keyword evidence="3" id="KW-0274">FAD</keyword>
<keyword evidence="2" id="KW-0285">Flavoprotein</keyword>
<dbReference type="Pfam" id="PF22780">
    <property type="entry name" value="HI0933_like_1st"/>
    <property type="match status" value="1"/>
</dbReference>
<dbReference type="NCBIfam" id="TIGR00275">
    <property type="entry name" value="aminoacetone oxidase family FAD-binding enzyme"/>
    <property type="match status" value="1"/>
</dbReference>
<dbReference type="Gene3D" id="1.10.8.260">
    <property type="entry name" value="HI0933 insert domain-like"/>
    <property type="match status" value="1"/>
</dbReference>
<dbReference type="Pfam" id="PF03486">
    <property type="entry name" value="HI0933_like"/>
    <property type="match status" value="1"/>
</dbReference>
<dbReference type="InterPro" id="IPR004792">
    <property type="entry name" value="BaiN-like"/>
</dbReference>
<reference evidence="6 7" key="1">
    <citation type="submission" date="2018-05" db="EMBL/GenBank/DDBJ databases">
        <title>Draft genome of Methanospirillum stamsii Pt1.</title>
        <authorList>
            <person name="Dueholm M.S."/>
            <person name="Nielsen P.H."/>
            <person name="Bakmann L.F."/>
            <person name="Otzen D.E."/>
        </authorList>
    </citation>
    <scope>NUCLEOTIDE SEQUENCE [LARGE SCALE GENOMIC DNA]</scope>
    <source>
        <strain evidence="6 7">Pt1</strain>
    </source>
</reference>
<keyword evidence="7" id="KW-1185">Reference proteome</keyword>
<dbReference type="OrthoDB" id="11867at2157"/>
<evidence type="ECO:0000259" key="5">
    <source>
        <dbReference type="Pfam" id="PF22780"/>
    </source>
</evidence>
<organism evidence="6 7">
    <name type="scientific">Methanospirillum stamsii</name>
    <dbReference type="NCBI Taxonomy" id="1277351"/>
    <lineage>
        <taxon>Archaea</taxon>
        <taxon>Methanobacteriati</taxon>
        <taxon>Methanobacteriota</taxon>
        <taxon>Stenosarchaea group</taxon>
        <taxon>Methanomicrobia</taxon>
        <taxon>Methanomicrobiales</taxon>
        <taxon>Methanospirillaceae</taxon>
        <taxon>Methanospirillum</taxon>
    </lineage>
</organism>
<dbReference type="PANTHER" id="PTHR42887:SF2">
    <property type="entry name" value="OS12G0638800 PROTEIN"/>
    <property type="match status" value="1"/>
</dbReference>
<evidence type="ECO:0000256" key="3">
    <source>
        <dbReference type="ARBA" id="ARBA00022827"/>
    </source>
</evidence>
<dbReference type="RefSeq" id="WP_109941395.1">
    <property type="nucleotide sequence ID" value="NZ_CP176366.1"/>
</dbReference>
<dbReference type="GeneID" id="97608547"/>
<protein>
    <submittedName>
        <fullName evidence="6">NAD(P)/FAD-dependent oxidoreductase</fullName>
    </submittedName>
</protein>
<dbReference type="InterPro" id="IPR036188">
    <property type="entry name" value="FAD/NAD-bd_sf"/>
</dbReference>
<evidence type="ECO:0000259" key="4">
    <source>
        <dbReference type="Pfam" id="PF03486"/>
    </source>
</evidence>
<dbReference type="InterPro" id="IPR057661">
    <property type="entry name" value="RsdA/BaiN/AoA(So)_Rossmann"/>
</dbReference>
<dbReference type="InterPro" id="IPR055178">
    <property type="entry name" value="RsdA/BaiN/AoA(So)-like_dom"/>
</dbReference>